<gene>
    <name evidence="1" type="ORF">KFK14_03940</name>
</gene>
<organism evidence="1 2">
    <name type="scientific">Sphingobium phenoxybenzoativorans</name>
    <dbReference type="NCBI Taxonomy" id="1592790"/>
    <lineage>
        <taxon>Bacteria</taxon>
        <taxon>Pseudomonadati</taxon>
        <taxon>Pseudomonadota</taxon>
        <taxon>Alphaproteobacteria</taxon>
        <taxon>Sphingomonadales</taxon>
        <taxon>Sphingomonadaceae</taxon>
        <taxon>Sphingobium</taxon>
    </lineage>
</organism>
<proteinExistence type="predicted"/>
<dbReference type="Proteomes" id="UP000681425">
    <property type="component" value="Chromosome"/>
</dbReference>
<evidence type="ECO:0000313" key="1">
    <source>
        <dbReference type="EMBL" id="QUT06612.1"/>
    </source>
</evidence>
<evidence type="ECO:0000313" key="2">
    <source>
        <dbReference type="Proteomes" id="UP000681425"/>
    </source>
</evidence>
<reference evidence="1" key="1">
    <citation type="submission" date="2021-04" db="EMBL/GenBank/DDBJ databases">
        <title>Isolation of p-tert-butylphenol degrading bacteria Sphingobium phenoxybenzoativorans Tas13 from active sludge.</title>
        <authorList>
            <person name="Li Y."/>
        </authorList>
    </citation>
    <scope>NUCLEOTIDE SEQUENCE</scope>
    <source>
        <strain evidence="1">Tas13</strain>
    </source>
</reference>
<accession>A0A975Q2M4</accession>
<dbReference type="RefSeq" id="WP_070156689.1">
    <property type="nucleotide sequence ID" value="NZ_CP073910.1"/>
</dbReference>
<dbReference type="KEGG" id="spph:KFK14_03940"/>
<dbReference type="EMBL" id="CP073910">
    <property type="protein sequence ID" value="QUT06612.1"/>
    <property type="molecule type" value="Genomic_DNA"/>
</dbReference>
<keyword evidence="2" id="KW-1185">Reference proteome</keyword>
<sequence length="238" mass="25212">MEHEAPSLTIAVGPLANMYALTQTSRLLTEITESEVAVKPGPLLAGPNEYLRLVLDVFTLHDLAKWIAQGTVTALAGLATARLVSFTKRQFRRLTSMERQAAFPNSDQVTLDVITKAVTAQQAVGQFLIAVGNSTLAVPTLAGLSEAQAVQKIADAFLAAAILAEELAAKNLSAHHFGPEWPHVNDDVSTAVVLHENGNAEILISLGAKNDDPAQGPDLAKLLYDAATGECSIVPVEE</sequence>
<dbReference type="AlphaFoldDB" id="A0A975Q2M4"/>
<protein>
    <submittedName>
        <fullName evidence="1">Uncharacterized protein</fullName>
    </submittedName>
</protein>
<name>A0A975Q2M4_9SPHN</name>